<feature type="compositionally biased region" description="Basic and acidic residues" evidence="1">
    <location>
        <begin position="7"/>
        <end position="19"/>
    </location>
</feature>
<dbReference type="InParanoid" id="K3YLF3"/>
<keyword evidence="3" id="KW-1185">Reference proteome</keyword>
<dbReference type="FunCoup" id="K3YLF3">
    <property type="interactions" value="233"/>
</dbReference>
<reference evidence="2" key="2">
    <citation type="submission" date="2018-08" db="UniProtKB">
        <authorList>
            <consortium name="EnsemblPlants"/>
        </authorList>
    </citation>
    <scope>IDENTIFICATION</scope>
    <source>
        <strain evidence="2">Yugu1</strain>
    </source>
</reference>
<dbReference type="PANTHER" id="PTHR33157">
    <property type="entry name" value="AUTONOMOUS TRANSPOSABLE ELEMENT EN-1 MOSAIC PROTEIN-RELATED"/>
    <property type="match status" value="1"/>
</dbReference>
<accession>K3YLF3</accession>
<evidence type="ECO:0000256" key="1">
    <source>
        <dbReference type="SAM" id="MobiDB-lite"/>
    </source>
</evidence>
<proteinExistence type="predicted"/>
<dbReference type="HOGENOM" id="CLU_036670_2_0_1"/>
<evidence type="ECO:0000313" key="3">
    <source>
        <dbReference type="Proteomes" id="UP000004995"/>
    </source>
</evidence>
<organism evidence="2 3">
    <name type="scientific">Setaria italica</name>
    <name type="common">Foxtail millet</name>
    <name type="synonym">Panicum italicum</name>
    <dbReference type="NCBI Taxonomy" id="4555"/>
    <lineage>
        <taxon>Eukaryota</taxon>
        <taxon>Viridiplantae</taxon>
        <taxon>Streptophyta</taxon>
        <taxon>Embryophyta</taxon>
        <taxon>Tracheophyta</taxon>
        <taxon>Spermatophyta</taxon>
        <taxon>Magnoliopsida</taxon>
        <taxon>Liliopsida</taxon>
        <taxon>Poales</taxon>
        <taxon>Poaceae</taxon>
        <taxon>PACMAD clade</taxon>
        <taxon>Panicoideae</taxon>
        <taxon>Panicodae</taxon>
        <taxon>Paniceae</taxon>
        <taxon>Cenchrinae</taxon>
        <taxon>Setaria</taxon>
    </lineage>
</organism>
<dbReference type="InterPro" id="IPR039266">
    <property type="entry name" value="EN-1/SPM"/>
</dbReference>
<dbReference type="GO" id="GO:0032196">
    <property type="term" value="P:transposition"/>
    <property type="evidence" value="ECO:0007669"/>
    <property type="project" value="InterPro"/>
</dbReference>
<reference evidence="3" key="1">
    <citation type="journal article" date="2012" name="Nat. Biotechnol.">
        <title>Reference genome sequence of the model plant Setaria.</title>
        <authorList>
            <person name="Bennetzen J.L."/>
            <person name="Schmutz J."/>
            <person name="Wang H."/>
            <person name="Percifield R."/>
            <person name="Hawkins J."/>
            <person name="Pontaroli A.C."/>
            <person name="Estep M."/>
            <person name="Feng L."/>
            <person name="Vaughn J.N."/>
            <person name="Grimwood J."/>
            <person name="Jenkins J."/>
            <person name="Barry K."/>
            <person name="Lindquist E."/>
            <person name="Hellsten U."/>
            <person name="Deshpande S."/>
            <person name="Wang X."/>
            <person name="Wu X."/>
            <person name="Mitros T."/>
            <person name="Triplett J."/>
            <person name="Yang X."/>
            <person name="Ye C.Y."/>
            <person name="Mauro-Herrera M."/>
            <person name="Wang L."/>
            <person name="Li P."/>
            <person name="Sharma M."/>
            <person name="Sharma R."/>
            <person name="Ronald P.C."/>
            <person name="Panaud O."/>
            <person name="Kellogg E.A."/>
            <person name="Brutnell T.P."/>
            <person name="Doust A.N."/>
            <person name="Tuskan G.A."/>
            <person name="Rokhsar D."/>
            <person name="Devos K.M."/>
        </authorList>
    </citation>
    <scope>NUCLEOTIDE SEQUENCE [LARGE SCALE GENOMIC DNA]</scope>
    <source>
        <strain evidence="3">cv. Yugu1</strain>
    </source>
</reference>
<dbReference type="eggNOG" id="ENOG502RRSG">
    <property type="taxonomic scope" value="Eukaryota"/>
</dbReference>
<dbReference type="Gramene" id="KQL01527">
    <property type="protein sequence ID" value="KQL01527"/>
    <property type="gene ID" value="SETIT_015076mg"/>
</dbReference>
<dbReference type="EMBL" id="AGNK02003756">
    <property type="status" value="NOT_ANNOTATED_CDS"/>
    <property type="molecule type" value="Genomic_DNA"/>
</dbReference>
<name>K3YLF3_SETIT</name>
<dbReference type="Proteomes" id="UP000004995">
    <property type="component" value="Unassembled WGS sequence"/>
</dbReference>
<dbReference type="AlphaFoldDB" id="K3YLF3"/>
<evidence type="ECO:0000313" key="2">
    <source>
        <dbReference type="EnsemblPlants" id="KQL01527"/>
    </source>
</evidence>
<feature type="region of interest" description="Disordered" evidence="1">
    <location>
        <begin position="1"/>
        <end position="21"/>
    </location>
</feature>
<protein>
    <submittedName>
        <fullName evidence="2">Uncharacterized protein</fullName>
    </submittedName>
</protein>
<dbReference type="EnsemblPlants" id="KQL01527">
    <property type="protein sequence ID" value="KQL01527"/>
    <property type="gene ID" value="SETIT_015076mg"/>
</dbReference>
<dbReference type="PANTHER" id="PTHR33157:SF10">
    <property type="entry name" value="TRANSPOSASE MUDR PLANT DOMAIN-CONTAINING PROTEIN"/>
    <property type="match status" value="1"/>
</dbReference>
<sequence>TPWGCSKKREGKDVSDRTENGPTQWRVELAPKGHRQFKYVAYNPNGLKYPSQVGAILKREYPGIIKVYNEQGNVVKQHPALSWNDYYWKKNRDRICYARRVKQEFWKLFTVHPRHRVTVDNILEAYLVRRVSNMVYQLRLEAVKMYFHIREETCNDTRARTIELIEEQYLTCQLEWCSKSAWAWFCKYSTSDEYKRKRKIAQDCCMSSKDNAQNRGGTYFQSQEEWHFKYICCDEIWIQNCRQHWKGWSHPQLESAKMLGMLSIIYLIISNVNVIDDYRELVSDENSQELDGKALHIVVNGMKHGHVPISDGVVDKAIVLIHSKSVGFKPINPTDYDRAMYSDFERELPVELLRLLESIDARRQQDISSRELILFCARMPI</sequence>